<evidence type="ECO:0000313" key="2">
    <source>
        <dbReference type="Proteomes" id="UP000727456"/>
    </source>
</evidence>
<dbReference type="RefSeq" id="WP_167074274.1">
    <property type="nucleotide sequence ID" value="NZ_JAAOZC010000007.1"/>
</dbReference>
<comment type="caution">
    <text evidence="1">The sequence shown here is derived from an EMBL/GenBank/DDBJ whole genome shotgun (WGS) entry which is preliminary data.</text>
</comment>
<reference evidence="1 2" key="1">
    <citation type="submission" date="2020-03" db="EMBL/GenBank/DDBJ databases">
        <title>Genomic Encyclopedia of Type Strains, Phase III (KMG-III): the genomes of soil and plant-associated and newly described type strains.</title>
        <authorList>
            <person name="Whitman W."/>
        </authorList>
    </citation>
    <scope>NUCLEOTIDE SEQUENCE [LARGE SCALE GENOMIC DNA]</scope>
    <source>
        <strain evidence="1 2">CECT 8804</strain>
    </source>
</reference>
<name>A0ABX0TXX6_9SPHN</name>
<accession>A0ABX0TXX6</accession>
<proteinExistence type="predicted"/>
<dbReference type="EMBL" id="JAAOZC010000007">
    <property type="protein sequence ID" value="NIJ09049.1"/>
    <property type="molecule type" value="Genomic_DNA"/>
</dbReference>
<keyword evidence="2" id="KW-1185">Reference proteome</keyword>
<dbReference type="InterPro" id="IPR011990">
    <property type="entry name" value="TPR-like_helical_dom_sf"/>
</dbReference>
<sequence>MKEGRSLGSVEVTEALLILATSLTRLAEHNDSITELNVAILLLQQNDRATYPALSHAIQAALVTALIRRSERTGNSSDLMDALLIAEHQLADCDRRASPAEWVNLALGAGVALVRLAEREDCAERAGQAVGMLRLALKHCPENARELWASTANALATALTRAGERTGDLAVLHEALTYLKRCQSLRSRNEKPLLWASTLTDTANVLARLGEREADPRRYRDAIANLRQALEVVTPNLSPRDYLETLNNLAFILVKLAATTGDDGPLDAALAAVDAAELAITEAAAPLDWAVLQSTKAFALLERWKMRRSMSLARQATRAAQNALRHVSAQQAPQVYKMVTGIVSELNSIGV</sequence>
<gene>
    <name evidence="1" type="ORF">FHS31_002679</name>
</gene>
<organism evidence="1 2">
    <name type="scientific">Sphingomonas vulcanisoli</name>
    <dbReference type="NCBI Taxonomy" id="1658060"/>
    <lineage>
        <taxon>Bacteria</taxon>
        <taxon>Pseudomonadati</taxon>
        <taxon>Pseudomonadota</taxon>
        <taxon>Alphaproteobacteria</taxon>
        <taxon>Sphingomonadales</taxon>
        <taxon>Sphingomonadaceae</taxon>
        <taxon>Sphingomonas</taxon>
    </lineage>
</organism>
<protein>
    <submittedName>
        <fullName evidence="1">Tetratricopeptide (TPR) repeat protein</fullName>
    </submittedName>
</protein>
<dbReference type="Proteomes" id="UP000727456">
    <property type="component" value="Unassembled WGS sequence"/>
</dbReference>
<dbReference type="Gene3D" id="1.25.40.10">
    <property type="entry name" value="Tetratricopeptide repeat domain"/>
    <property type="match status" value="1"/>
</dbReference>
<dbReference type="SUPFAM" id="SSF48452">
    <property type="entry name" value="TPR-like"/>
    <property type="match status" value="1"/>
</dbReference>
<evidence type="ECO:0000313" key="1">
    <source>
        <dbReference type="EMBL" id="NIJ09049.1"/>
    </source>
</evidence>